<feature type="transmembrane region" description="Helical" evidence="11">
    <location>
        <begin position="193"/>
        <end position="212"/>
    </location>
</feature>
<reference evidence="12" key="1">
    <citation type="submission" date="2020-05" db="UniProtKB">
        <authorList>
            <consortium name="EnsemblMetazoa"/>
        </authorList>
    </citation>
    <scope>IDENTIFICATION</scope>
    <source>
        <strain evidence="12">USDA</strain>
    </source>
</reference>
<evidence type="ECO:0000313" key="12">
    <source>
        <dbReference type="EnsemblMetazoa" id="SCAU000317-PA"/>
    </source>
</evidence>
<evidence type="ECO:0000256" key="10">
    <source>
        <dbReference type="ARBA" id="ARBA00038679"/>
    </source>
</evidence>
<accession>A0A1I8NMG4</accession>
<dbReference type="Pfam" id="PF02949">
    <property type="entry name" value="7tm_6"/>
    <property type="match status" value="1"/>
</dbReference>
<evidence type="ECO:0000256" key="3">
    <source>
        <dbReference type="ARBA" id="ARBA00022606"/>
    </source>
</evidence>
<dbReference type="InterPro" id="IPR004117">
    <property type="entry name" value="7tm6_olfct_rcpt"/>
</dbReference>
<comment type="caution">
    <text evidence="11">Lacks conserved residue(s) required for the propagation of feature annotation.</text>
</comment>
<dbReference type="STRING" id="35570.A0A1I8NMG4"/>
<gene>
    <name evidence="12" type="primary">106093395</name>
</gene>
<sequence length="401" mass="46779">MKVITTRSLTFLDFIRLPLSVYSAAGVKMFLWDDQDFMSWWEKFLLVFQFVNLSTNFFAKALFFVFGQFEGTVHLTKWALYFIFANNGFCKVFSVALGRHQLFSVLKDLEKIYPKTHQERQEFRLVPCYQYIMKHSKIMSIQHFTIALIFVVFPIVQSTIEYLTSDDENANFVPYTPYIMVYPFDVSRGIGYAYAYISQTLGGFTVSCYIVGSDMLLMCSIYQVIMHFDHLCLRIENFQSKGYEEDMQEISMVLERHNLLNKLAESVNNIFSISILLNYMISIFIIVMISIQISTGSDFGLDFIKFVGFFTSATTQVYYICMFGTLLMEHSGQVCEALIGQQWYMADVRYQRMLVLAIARSQRPSHLTAFKFFTISMETFSNLMTTAYQFFTLLKTQMEEQ</sequence>
<dbReference type="AlphaFoldDB" id="A0A1I8NMG4"/>
<feature type="transmembrane region" description="Helical" evidence="11">
    <location>
        <begin position="303"/>
        <end position="321"/>
    </location>
</feature>
<dbReference type="PANTHER" id="PTHR21137:SF44">
    <property type="entry name" value="ODORANT RECEPTOR 13A-RELATED"/>
    <property type="match status" value="1"/>
</dbReference>
<dbReference type="KEGG" id="scac:106093395"/>
<name>A0A1I8NMG4_STOCA</name>
<comment type="subcellular location">
    <subcellularLocation>
        <location evidence="1 11">Cell membrane</location>
        <topology evidence="1 11">Multi-pass membrane protein</topology>
    </subcellularLocation>
</comment>
<keyword evidence="9 11" id="KW-0807">Transducer</keyword>
<keyword evidence="8 11" id="KW-0675">Receptor</keyword>
<organism evidence="12 13">
    <name type="scientific">Stomoxys calcitrans</name>
    <name type="common">Stable fly</name>
    <name type="synonym">Conops calcitrans</name>
    <dbReference type="NCBI Taxonomy" id="35570"/>
    <lineage>
        <taxon>Eukaryota</taxon>
        <taxon>Metazoa</taxon>
        <taxon>Ecdysozoa</taxon>
        <taxon>Arthropoda</taxon>
        <taxon>Hexapoda</taxon>
        <taxon>Insecta</taxon>
        <taxon>Pterygota</taxon>
        <taxon>Neoptera</taxon>
        <taxon>Endopterygota</taxon>
        <taxon>Diptera</taxon>
        <taxon>Brachycera</taxon>
        <taxon>Muscomorpha</taxon>
        <taxon>Muscoidea</taxon>
        <taxon>Muscidae</taxon>
        <taxon>Stomoxys</taxon>
    </lineage>
</organism>
<protein>
    <recommendedName>
        <fullName evidence="11">Odorant receptor</fullName>
    </recommendedName>
</protein>
<dbReference type="PANTHER" id="PTHR21137">
    <property type="entry name" value="ODORANT RECEPTOR"/>
    <property type="match status" value="1"/>
</dbReference>
<keyword evidence="13" id="KW-1185">Reference proteome</keyword>
<dbReference type="GO" id="GO:0004984">
    <property type="term" value="F:olfactory receptor activity"/>
    <property type="evidence" value="ECO:0007669"/>
    <property type="project" value="InterPro"/>
</dbReference>
<feature type="transmembrane region" description="Helical" evidence="11">
    <location>
        <begin position="78"/>
        <end position="97"/>
    </location>
</feature>
<keyword evidence="6 11" id="KW-1133">Transmembrane helix</keyword>
<evidence type="ECO:0000313" key="13">
    <source>
        <dbReference type="Proteomes" id="UP000095300"/>
    </source>
</evidence>
<evidence type="ECO:0000256" key="7">
    <source>
        <dbReference type="ARBA" id="ARBA00023136"/>
    </source>
</evidence>
<evidence type="ECO:0000256" key="9">
    <source>
        <dbReference type="ARBA" id="ARBA00023224"/>
    </source>
</evidence>
<dbReference type="GO" id="GO:0007165">
    <property type="term" value="P:signal transduction"/>
    <property type="evidence" value="ECO:0007669"/>
    <property type="project" value="UniProtKB-KW"/>
</dbReference>
<dbReference type="GO" id="GO:0005549">
    <property type="term" value="F:odorant binding"/>
    <property type="evidence" value="ECO:0007669"/>
    <property type="project" value="InterPro"/>
</dbReference>
<feature type="transmembrane region" description="Helical" evidence="11">
    <location>
        <begin position="44"/>
        <end position="66"/>
    </location>
</feature>
<dbReference type="EnsemblMetazoa" id="SCAU000317-RA">
    <property type="protein sequence ID" value="SCAU000317-PA"/>
    <property type="gene ID" value="SCAU000317"/>
</dbReference>
<evidence type="ECO:0000256" key="11">
    <source>
        <dbReference type="RuleBase" id="RU351113"/>
    </source>
</evidence>
<proteinExistence type="inferred from homology"/>
<evidence type="ECO:0000256" key="6">
    <source>
        <dbReference type="ARBA" id="ARBA00022989"/>
    </source>
</evidence>
<evidence type="ECO:0000256" key="8">
    <source>
        <dbReference type="ARBA" id="ARBA00023170"/>
    </source>
</evidence>
<evidence type="ECO:0000256" key="5">
    <source>
        <dbReference type="ARBA" id="ARBA00022725"/>
    </source>
</evidence>
<comment type="subunit">
    <text evidence="10">Interacts with Orco. Complexes exist early in the endomembrane system in olfactory sensory neurons (OSNs), coupling these complexes to the conserved ciliary trafficking pathway.</text>
</comment>
<dbReference type="OrthoDB" id="8185860at2759"/>
<keyword evidence="2" id="KW-1003">Cell membrane</keyword>
<keyword evidence="3 11" id="KW-0716">Sensory transduction</keyword>
<evidence type="ECO:0000256" key="4">
    <source>
        <dbReference type="ARBA" id="ARBA00022692"/>
    </source>
</evidence>
<keyword evidence="7 11" id="KW-0472">Membrane</keyword>
<keyword evidence="5 11" id="KW-0552">Olfaction</keyword>
<evidence type="ECO:0000256" key="2">
    <source>
        <dbReference type="ARBA" id="ARBA00022475"/>
    </source>
</evidence>
<dbReference type="Proteomes" id="UP000095300">
    <property type="component" value="Unassembled WGS sequence"/>
</dbReference>
<dbReference type="VEuPathDB" id="VectorBase:SCAU000317"/>
<dbReference type="GO" id="GO:0005886">
    <property type="term" value="C:plasma membrane"/>
    <property type="evidence" value="ECO:0007669"/>
    <property type="project" value="UniProtKB-SubCell"/>
</dbReference>
<evidence type="ECO:0000256" key="1">
    <source>
        <dbReference type="ARBA" id="ARBA00004651"/>
    </source>
</evidence>
<feature type="transmembrane region" description="Helical" evidence="11">
    <location>
        <begin position="141"/>
        <end position="160"/>
    </location>
</feature>
<keyword evidence="4 11" id="KW-0812">Transmembrane</keyword>
<feature type="transmembrane region" description="Helical" evidence="11">
    <location>
        <begin position="270"/>
        <end position="291"/>
    </location>
</feature>
<comment type="similarity">
    <text evidence="11">Belongs to the insect chemoreceptor superfamily. Heteromeric odorant receptor channel (TC 1.A.69) family.</text>
</comment>